<dbReference type="Gene3D" id="3.80.10.10">
    <property type="entry name" value="Ribonuclease Inhibitor"/>
    <property type="match status" value="1"/>
</dbReference>
<evidence type="ECO:0000313" key="3">
    <source>
        <dbReference type="EMBL" id="KAK6934277.1"/>
    </source>
</evidence>
<dbReference type="InterPro" id="IPR001611">
    <property type="entry name" value="Leu-rich_rpt"/>
</dbReference>
<sequence length="84" mass="9313">MAFKLSPGFKDLSSNADCLPESPEFSSLPQLQELYLRRMHLREGLTNLTSLAELDISDNDIGNLPAELGLFVPTLRVLRLDGNP</sequence>
<keyword evidence="1" id="KW-0433">Leucine-rich repeat</keyword>
<evidence type="ECO:0000256" key="1">
    <source>
        <dbReference type="ARBA" id="ARBA00022614"/>
    </source>
</evidence>
<reference evidence="3 4" key="1">
    <citation type="submission" date="2023-12" db="EMBL/GenBank/DDBJ databases">
        <title>A high-quality genome assembly for Dillenia turbinata (Dilleniales).</title>
        <authorList>
            <person name="Chanderbali A."/>
        </authorList>
    </citation>
    <scope>NUCLEOTIDE SEQUENCE [LARGE SCALE GENOMIC DNA]</scope>
    <source>
        <strain evidence="3">LSX21</strain>
        <tissue evidence="3">Leaf</tissue>
    </source>
</reference>
<dbReference type="AlphaFoldDB" id="A0AAN8ZDZ3"/>
<dbReference type="InterPro" id="IPR050216">
    <property type="entry name" value="LRR_domain-containing"/>
</dbReference>
<name>A0AAN8ZDZ3_9MAGN</name>
<dbReference type="Proteomes" id="UP001370490">
    <property type="component" value="Unassembled WGS sequence"/>
</dbReference>
<protein>
    <submittedName>
        <fullName evidence="3">Uncharacterized protein</fullName>
    </submittedName>
</protein>
<dbReference type="Pfam" id="PF00560">
    <property type="entry name" value="LRR_1"/>
    <property type="match status" value="1"/>
</dbReference>
<dbReference type="EMBL" id="JBAMMX010000008">
    <property type="protein sequence ID" value="KAK6934277.1"/>
    <property type="molecule type" value="Genomic_DNA"/>
</dbReference>
<dbReference type="InterPro" id="IPR032675">
    <property type="entry name" value="LRR_dom_sf"/>
</dbReference>
<accession>A0AAN8ZDZ3</accession>
<dbReference type="GO" id="GO:0005737">
    <property type="term" value="C:cytoplasm"/>
    <property type="evidence" value="ECO:0007669"/>
    <property type="project" value="TreeGrafter"/>
</dbReference>
<keyword evidence="2" id="KW-0677">Repeat</keyword>
<dbReference type="PROSITE" id="PS51450">
    <property type="entry name" value="LRR"/>
    <property type="match status" value="1"/>
</dbReference>
<evidence type="ECO:0000313" key="4">
    <source>
        <dbReference type="Proteomes" id="UP001370490"/>
    </source>
</evidence>
<dbReference type="PANTHER" id="PTHR48051">
    <property type="match status" value="1"/>
</dbReference>
<organism evidence="3 4">
    <name type="scientific">Dillenia turbinata</name>
    <dbReference type="NCBI Taxonomy" id="194707"/>
    <lineage>
        <taxon>Eukaryota</taxon>
        <taxon>Viridiplantae</taxon>
        <taxon>Streptophyta</taxon>
        <taxon>Embryophyta</taxon>
        <taxon>Tracheophyta</taxon>
        <taxon>Spermatophyta</taxon>
        <taxon>Magnoliopsida</taxon>
        <taxon>eudicotyledons</taxon>
        <taxon>Gunneridae</taxon>
        <taxon>Pentapetalae</taxon>
        <taxon>Dilleniales</taxon>
        <taxon>Dilleniaceae</taxon>
        <taxon>Dillenia</taxon>
    </lineage>
</organism>
<comment type="caution">
    <text evidence="3">The sequence shown here is derived from an EMBL/GenBank/DDBJ whole genome shotgun (WGS) entry which is preliminary data.</text>
</comment>
<dbReference type="PANTHER" id="PTHR48051:SF46">
    <property type="entry name" value="LEUCINE RICH REPEAT-CONTAINING DOMAIN PROTEIN"/>
    <property type="match status" value="1"/>
</dbReference>
<gene>
    <name evidence="3" type="ORF">RJ641_034432</name>
</gene>
<keyword evidence="4" id="KW-1185">Reference proteome</keyword>
<dbReference type="SUPFAM" id="SSF52058">
    <property type="entry name" value="L domain-like"/>
    <property type="match status" value="1"/>
</dbReference>
<evidence type="ECO:0000256" key="2">
    <source>
        <dbReference type="ARBA" id="ARBA00022737"/>
    </source>
</evidence>
<proteinExistence type="predicted"/>